<dbReference type="Proteomes" id="UP000509684">
    <property type="component" value="Chromosome"/>
</dbReference>
<evidence type="ECO:0000256" key="3">
    <source>
        <dbReference type="ARBA" id="ARBA00023125"/>
    </source>
</evidence>
<dbReference type="KEGG" id="acog:HWD57_20075"/>
<protein>
    <submittedName>
        <fullName evidence="7">Heat shock protein 15</fullName>
    </submittedName>
    <submittedName>
        <fullName evidence="8">RNA-binding S4 domain-containing protein</fullName>
    </submittedName>
</protein>
<comment type="similarity">
    <text evidence="1">Belongs to the HSP15 family.</text>
</comment>
<evidence type="ECO:0000313" key="7">
    <source>
        <dbReference type="EMBL" id="KFB75787.1"/>
    </source>
</evidence>
<reference evidence="8 10" key="2">
    <citation type="journal article" date="2019" name="Microbiome">
        <title>Annotated bacterial chromosomes from frame-shift-corrected long-read metagenomic data.</title>
        <authorList>
            <person name="Arumugam K."/>
            <person name="Bagci C."/>
            <person name="Bessarab I."/>
            <person name="Beier S."/>
            <person name="Buchfink B."/>
            <person name="Gorska A."/>
            <person name="Qiu G."/>
            <person name="Huson D.H."/>
            <person name="Williams R.B.H."/>
        </authorList>
    </citation>
    <scope>NUCLEOTIDE SEQUENCE [LARGE SCALE GENOMIC DNA]</scope>
    <source>
        <strain evidence="8">SSA1</strain>
    </source>
</reference>
<dbReference type="PROSITE" id="PS50889">
    <property type="entry name" value="S4"/>
    <property type="match status" value="1"/>
</dbReference>
<accession>A0A080M3B3</accession>
<dbReference type="SMART" id="SM00363">
    <property type="entry name" value="S4"/>
    <property type="match status" value="1"/>
</dbReference>
<dbReference type="PIRSF" id="PIRSF016821">
    <property type="entry name" value="HSP15"/>
    <property type="match status" value="1"/>
</dbReference>
<evidence type="ECO:0000259" key="6">
    <source>
        <dbReference type="SMART" id="SM00363"/>
    </source>
</evidence>
<dbReference type="InterPro" id="IPR036986">
    <property type="entry name" value="S4_RNA-bd_sf"/>
</dbReference>
<feature type="compositionally biased region" description="Basic residues" evidence="5">
    <location>
        <begin position="120"/>
        <end position="129"/>
    </location>
</feature>
<feature type="compositionally biased region" description="Basic and acidic residues" evidence="5">
    <location>
        <begin position="94"/>
        <end position="107"/>
    </location>
</feature>
<evidence type="ECO:0000313" key="10">
    <source>
        <dbReference type="Proteomes" id="UP000509684"/>
    </source>
</evidence>
<evidence type="ECO:0000313" key="9">
    <source>
        <dbReference type="Proteomes" id="UP000021315"/>
    </source>
</evidence>
<dbReference type="STRING" id="1453999.AW06_003168"/>
<name>A0A080M3B3_9PROT</name>
<dbReference type="InterPro" id="IPR002942">
    <property type="entry name" value="S4_RNA-bd"/>
</dbReference>
<feature type="domain" description="RNA-binding S4" evidence="6">
    <location>
        <begin position="14"/>
        <end position="81"/>
    </location>
</feature>
<organism evidence="7 9">
    <name type="scientific">Candidatus Accumulibacter cognatus</name>
    <dbReference type="NCBI Taxonomy" id="2954383"/>
    <lineage>
        <taxon>Bacteria</taxon>
        <taxon>Pseudomonadati</taxon>
        <taxon>Pseudomonadota</taxon>
        <taxon>Betaproteobacteria</taxon>
        <taxon>Candidatus Accumulibacter</taxon>
    </lineage>
</organism>
<dbReference type="CDD" id="cd00165">
    <property type="entry name" value="S4"/>
    <property type="match status" value="1"/>
</dbReference>
<feature type="region of interest" description="Disordered" evidence="5">
    <location>
        <begin position="84"/>
        <end position="137"/>
    </location>
</feature>
<keyword evidence="2 4" id="KW-0694">RNA-binding</keyword>
<dbReference type="GO" id="GO:0003727">
    <property type="term" value="F:single-stranded RNA binding"/>
    <property type="evidence" value="ECO:0007669"/>
    <property type="project" value="InterPro"/>
</dbReference>
<dbReference type="GO" id="GO:0034605">
    <property type="term" value="P:cellular response to heat"/>
    <property type="evidence" value="ECO:0007669"/>
    <property type="project" value="InterPro"/>
</dbReference>
<evidence type="ECO:0000256" key="1">
    <source>
        <dbReference type="ARBA" id="ARBA00008396"/>
    </source>
</evidence>
<dbReference type="EMBL" id="CP058708">
    <property type="protein sequence ID" value="QLH51833.1"/>
    <property type="molecule type" value="Genomic_DNA"/>
</dbReference>
<accession>A0A7D5NEY0</accession>
<dbReference type="GO" id="GO:0003677">
    <property type="term" value="F:DNA binding"/>
    <property type="evidence" value="ECO:0007669"/>
    <property type="project" value="UniProtKB-KW"/>
</dbReference>
<dbReference type="EMBL" id="JDST02000074">
    <property type="protein sequence ID" value="KFB75787.1"/>
    <property type="molecule type" value="Genomic_DNA"/>
</dbReference>
<keyword evidence="3" id="KW-0238">DNA-binding</keyword>
<dbReference type="Pfam" id="PF01479">
    <property type="entry name" value="S4"/>
    <property type="match status" value="1"/>
</dbReference>
<dbReference type="GO" id="GO:0043023">
    <property type="term" value="F:ribosomal large subunit binding"/>
    <property type="evidence" value="ECO:0007669"/>
    <property type="project" value="InterPro"/>
</dbReference>
<dbReference type="AlphaFoldDB" id="A0A080M3B3"/>
<evidence type="ECO:0000256" key="2">
    <source>
        <dbReference type="ARBA" id="ARBA00022884"/>
    </source>
</evidence>
<reference evidence="8" key="3">
    <citation type="submission" date="2020-06" db="EMBL/GenBank/DDBJ databases">
        <authorList>
            <person name="Arumugam K."/>
            <person name="Besarab I."/>
            <person name="Haryono M."/>
            <person name="Bagci C."/>
            <person name="Beier S."/>
            <person name="Buchfink B."/>
            <person name="Gorska A."/>
            <person name="Qiu G."/>
            <person name="Huson D.H."/>
            <person name="Williams R.B."/>
        </authorList>
    </citation>
    <scope>NUCLEOTIDE SEQUENCE</scope>
    <source>
        <strain evidence="8">SSA1</strain>
    </source>
</reference>
<dbReference type="InterPro" id="IPR025708">
    <property type="entry name" value="HSP15"/>
</dbReference>
<sequence length="137" mass="15381">MALTEPTQAVLERMRIDKWLWAARFYKTRSLAAQAIAAGHVKMDGHTVKAARELRCTDRLEIAIGDVVWSIVVCGLNEQRRPASEAQQLYEESAESRARRAAAREARQLAPVPGSELRGRPTKKARRQIRGFNENAA</sequence>
<gene>
    <name evidence="7" type="primary">hslR</name>
    <name evidence="7" type="ORF">AW06_003168</name>
    <name evidence="8" type="ORF">HWD57_20075</name>
</gene>
<proteinExistence type="inferred from homology"/>
<dbReference type="SUPFAM" id="SSF55174">
    <property type="entry name" value="Alpha-L RNA-binding motif"/>
    <property type="match status" value="1"/>
</dbReference>
<reference evidence="7 9" key="1">
    <citation type="submission" date="2014-02" db="EMBL/GenBank/DDBJ databases">
        <title>Expanding our view of genomic diversity in Candidatus Accumulibacter clades.</title>
        <authorList>
            <person name="Skennerton C.T."/>
            <person name="Barr J.J."/>
            <person name="Slater F.R."/>
            <person name="Bond P.L."/>
            <person name="Tyson G.W."/>
        </authorList>
    </citation>
    <scope>NUCLEOTIDE SEQUENCE [LARGE SCALE GENOMIC DNA]</scope>
    <source>
        <strain evidence="9">SK-02</strain>
    </source>
</reference>
<dbReference type="Gene3D" id="3.10.290.10">
    <property type="entry name" value="RNA-binding S4 domain"/>
    <property type="match status" value="1"/>
</dbReference>
<evidence type="ECO:0000256" key="4">
    <source>
        <dbReference type="PROSITE-ProRule" id="PRU00182"/>
    </source>
</evidence>
<evidence type="ECO:0000313" key="8">
    <source>
        <dbReference type="EMBL" id="QLH51833.1"/>
    </source>
</evidence>
<evidence type="ECO:0000256" key="5">
    <source>
        <dbReference type="SAM" id="MobiDB-lite"/>
    </source>
</evidence>
<keyword evidence="7" id="KW-0346">Stress response</keyword>
<keyword evidence="9" id="KW-1185">Reference proteome</keyword>
<dbReference type="Proteomes" id="UP000021315">
    <property type="component" value="Unassembled WGS sequence"/>
</dbReference>